<dbReference type="InterPro" id="IPR029063">
    <property type="entry name" value="SAM-dependent_MTases_sf"/>
</dbReference>
<organism evidence="1 2">
    <name type="scientific">Oceanidesulfovibrio indonesiensis</name>
    <dbReference type="NCBI Taxonomy" id="54767"/>
    <lineage>
        <taxon>Bacteria</taxon>
        <taxon>Pseudomonadati</taxon>
        <taxon>Thermodesulfobacteriota</taxon>
        <taxon>Desulfovibrionia</taxon>
        <taxon>Desulfovibrionales</taxon>
        <taxon>Desulfovibrionaceae</taxon>
        <taxon>Oceanidesulfovibrio</taxon>
    </lineage>
</organism>
<dbReference type="RefSeq" id="WP_144302455.1">
    <property type="nucleotide sequence ID" value="NZ_QMIE01000004.1"/>
</dbReference>
<name>A0A7M3MH79_9BACT</name>
<accession>A0A7M3MH79</accession>
<dbReference type="Pfam" id="PF13489">
    <property type="entry name" value="Methyltransf_23"/>
    <property type="match status" value="1"/>
</dbReference>
<dbReference type="Gene3D" id="3.40.50.150">
    <property type="entry name" value="Vaccinia Virus protein VP39"/>
    <property type="match status" value="1"/>
</dbReference>
<proteinExistence type="predicted"/>
<protein>
    <recommendedName>
        <fullName evidence="3">Class I SAM-dependent methyltransferase</fullName>
    </recommendedName>
</protein>
<evidence type="ECO:0008006" key="3">
    <source>
        <dbReference type="Google" id="ProtNLM"/>
    </source>
</evidence>
<gene>
    <name evidence="1" type="ORF">DPQ33_06805</name>
</gene>
<evidence type="ECO:0000313" key="2">
    <source>
        <dbReference type="Proteomes" id="UP000448292"/>
    </source>
</evidence>
<reference evidence="1 2" key="1">
    <citation type="submission" date="2018-06" db="EMBL/GenBank/DDBJ databases">
        <title>Complete genome of Desulfovibrio indonesiensis P37SLT.</title>
        <authorList>
            <person name="Crispim J.S."/>
            <person name="Vidigal P.M.P."/>
            <person name="Silva L.C.F."/>
            <person name="Laguardia C.N."/>
            <person name="Araujo L.C."/>
            <person name="Dias R.S."/>
            <person name="Sousa M.P."/>
            <person name="Paula S.O."/>
            <person name="Silva C."/>
        </authorList>
    </citation>
    <scope>NUCLEOTIDE SEQUENCE [LARGE SCALE GENOMIC DNA]</scope>
    <source>
        <strain evidence="1 2">P37SLT</strain>
    </source>
</reference>
<keyword evidence="2" id="KW-1185">Reference proteome</keyword>
<dbReference type="Proteomes" id="UP000448292">
    <property type="component" value="Unassembled WGS sequence"/>
</dbReference>
<evidence type="ECO:0000313" key="1">
    <source>
        <dbReference type="EMBL" id="TVM18447.1"/>
    </source>
</evidence>
<dbReference type="CDD" id="cd02440">
    <property type="entry name" value="AdoMet_MTases"/>
    <property type="match status" value="1"/>
</dbReference>
<dbReference type="SUPFAM" id="SSF53335">
    <property type="entry name" value="S-adenosyl-L-methionine-dependent methyltransferases"/>
    <property type="match status" value="1"/>
</dbReference>
<comment type="caution">
    <text evidence="1">The sequence shown here is derived from an EMBL/GenBank/DDBJ whole genome shotgun (WGS) entry which is preliminary data.</text>
</comment>
<sequence>MAVSRDACPVCRGTESVKLYPDYTGRCITTQMLYCEGIELDNRNCATCGFTWNAKGLRHAQEVMFDTGVQKPKPQIMSFGKDVKPLQQRTLEAFMALHEFPEQGSLLDFGAGNGSFLRYFHQVFPAWKLSGLEPKDDFFELTADLPLEHACNRPYYECGIDGVFDMVIVMSVLEHVPDPLGALRWIHDRLKPGGALLMRHPNFAHLPGDLVCADHINKMTVPHTRQLVQHAGFEVLKEDDSSMLFYFVLQKADGPLRPLPDCHEETLAVARRCEHIAERTIAAVDQCVRSARSRNGKAAVFGTSPIGSMAHLMLDCKDDVVCFVDENANTWGRDIDGIPVVGPHGMAELGVSDLALAISPLYWENVARKMAPYGVEVHVPQLEPCGTGADNA</sequence>
<dbReference type="OrthoDB" id="5447504at2"/>
<dbReference type="AlphaFoldDB" id="A0A7M3MH79"/>
<dbReference type="EMBL" id="QMIE01000004">
    <property type="protein sequence ID" value="TVM18447.1"/>
    <property type="molecule type" value="Genomic_DNA"/>
</dbReference>